<dbReference type="InterPro" id="IPR001308">
    <property type="entry name" value="ETF_a/FixB"/>
</dbReference>
<protein>
    <submittedName>
        <fullName evidence="3">Electron transfer flavoprotein subunit alpha/FixB family protein</fullName>
    </submittedName>
</protein>
<dbReference type="InterPro" id="IPR014729">
    <property type="entry name" value="Rossmann-like_a/b/a_fold"/>
</dbReference>
<dbReference type="PANTHER" id="PTHR43153">
    <property type="entry name" value="ELECTRON TRANSFER FLAVOPROTEIN ALPHA"/>
    <property type="match status" value="1"/>
</dbReference>
<dbReference type="InterPro" id="IPR029035">
    <property type="entry name" value="DHS-like_NAD/FAD-binding_dom"/>
</dbReference>
<dbReference type="PANTHER" id="PTHR43153:SF1">
    <property type="entry name" value="ELECTRON TRANSFER FLAVOPROTEIN SUBUNIT ALPHA, MITOCHONDRIAL"/>
    <property type="match status" value="1"/>
</dbReference>
<dbReference type="Gene3D" id="3.40.50.1220">
    <property type="entry name" value="TPP-binding domain"/>
    <property type="match status" value="1"/>
</dbReference>
<dbReference type="CDD" id="cd01715">
    <property type="entry name" value="ETF_alpha"/>
    <property type="match status" value="1"/>
</dbReference>
<dbReference type="Gene3D" id="3.40.50.620">
    <property type="entry name" value="HUPs"/>
    <property type="match status" value="1"/>
</dbReference>
<evidence type="ECO:0000313" key="4">
    <source>
        <dbReference type="Proteomes" id="UP001299546"/>
    </source>
</evidence>
<dbReference type="PIRSF" id="PIRSF000089">
    <property type="entry name" value="Electra_flavoP_a"/>
    <property type="match status" value="1"/>
</dbReference>
<dbReference type="InterPro" id="IPR014730">
    <property type="entry name" value="ETF_a/b_N"/>
</dbReference>
<accession>A0ABS8DKZ0</accession>
<dbReference type="RefSeq" id="WP_066730634.1">
    <property type="nucleotide sequence ID" value="NZ_JAJCIQ010000004.1"/>
</dbReference>
<evidence type="ECO:0000256" key="1">
    <source>
        <dbReference type="ARBA" id="ARBA00005817"/>
    </source>
</evidence>
<sequence length="326" mass="35377">MAQGICVFAENYHGKLEPAAAELVTAAQLIRETTGEDISAVVMAKDCDAIVDELTCLGVNKIYVVKTEKDILLQDDAGSQILADMLKVIEPSSVLIPATPVGRSLFSRVAMKLECGLTADCTELLVGTREDGSYYIKQNKPSFGENVFVTIVTKEGCYPQMMTVRPGVYTMPEMQEASAEVIYMNDIKVPDSQIEVLEVLPSEDETDSILSAEVVVVGGRGAVENDNFELVKQFADKIGAAIGGTRPMVDSELIPFDHQIGQTGYTIRPRICISLGVSGAIQHTEGLKDTKLFVAINTDEHAAIYNVADYGMVADLREVLENYLAL</sequence>
<evidence type="ECO:0000259" key="2">
    <source>
        <dbReference type="SMART" id="SM00893"/>
    </source>
</evidence>
<dbReference type="Pfam" id="PF01012">
    <property type="entry name" value="ETF"/>
    <property type="match status" value="1"/>
</dbReference>
<dbReference type="InterPro" id="IPR014731">
    <property type="entry name" value="ETF_asu_C"/>
</dbReference>
<keyword evidence="4" id="KW-1185">Reference proteome</keyword>
<dbReference type="InterPro" id="IPR033947">
    <property type="entry name" value="ETF_alpha_N"/>
</dbReference>
<organism evidence="3 4">
    <name type="scientific">Bariatricus massiliensis</name>
    <dbReference type="NCBI Taxonomy" id="1745713"/>
    <lineage>
        <taxon>Bacteria</taxon>
        <taxon>Bacillati</taxon>
        <taxon>Bacillota</taxon>
        <taxon>Clostridia</taxon>
        <taxon>Lachnospirales</taxon>
        <taxon>Lachnospiraceae</taxon>
        <taxon>Bariatricus</taxon>
    </lineage>
</organism>
<gene>
    <name evidence="3" type="ORF">LIZ65_17675</name>
</gene>
<comment type="similarity">
    <text evidence="1">Belongs to the ETF alpha-subunit/FixB family.</text>
</comment>
<dbReference type="EMBL" id="JAJCIS010000019">
    <property type="protein sequence ID" value="MCB7389116.1"/>
    <property type="molecule type" value="Genomic_DNA"/>
</dbReference>
<name>A0ABS8DKZ0_9FIRM</name>
<dbReference type="SMART" id="SM00893">
    <property type="entry name" value="ETF"/>
    <property type="match status" value="1"/>
</dbReference>
<dbReference type="SUPFAM" id="SSF52402">
    <property type="entry name" value="Adenine nucleotide alpha hydrolases-like"/>
    <property type="match status" value="1"/>
</dbReference>
<evidence type="ECO:0000313" key="3">
    <source>
        <dbReference type="EMBL" id="MCB7389116.1"/>
    </source>
</evidence>
<proteinExistence type="inferred from homology"/>
<dbReference type="SUPFAM" id="SSF52467">
    <property type="entry name" value="DHS-like NAD/FAD-binding domain"/>
    <property type="match status" value="1"/>
</dbReference>
<dbReference type="Pfam" id="PF00766">
    <property type="entry name" value="ETF_alpha"/>
    <property type="match status" value="1"/>
</dbReference>
<dbReference type="Proteomes" id="UP001299546">
    <property type="component" value="Unassembled WGS sequence"/>
</dbReference>
<reference evidence="3 4" key="1">
    <citation type="submission" date="2021-10" db="EMBL/GenBank/DDBJ databases">
        <title>Collection of gut derived symbiotic bacterial strains cultured from healthy donors.</title>
        <authorList>
            <person name="Lin H."/>
            <person name="Littmann E."/>
            <person name="Kohout C."/>
            <person name="Pamer E.G."/>
        </authorList>
    </citation>
    <scope>NUCLEOTIDE SEQUENCE [LARGE SCALE GENOMIC DNA]</scope>
    <source>
        <strain evidence="3 4">DFI.1.165</strain>
    </source>
</reference>
<comment type="caution">
    <text evidence="3">The sequence shown here is derived from an EMBL/GenBank/DDBJ whole genome shotgun (WGS) entry which is preliminary data.</text>
</comment>
<feature type="domain" description="Electron transfer flavoprotein alpha/beta-subunit N-terminal" evidence="2">
    <location>
        <begin position="5"/>
        <end position="204"/>
    </location>
</feature>